<name>A0ABS4R3V1_9HYPH</name>
<reference evidence="2 3" key="1">
    <citation type="submission" date="2021-03" db="EMBL/GenBank/DDBJ databases">
        <title>Genomic Encyclopedia of Type Strains, Phase IV (KMG-IV): sequencing the most valuable type-strain genomes for metagenomic binning, comparative biology and taxonomic classification.</title>
        <authorList>
            <person name="Goeker M."/>
        </authorList>
    </citation>
    <scope>NUCLEOTIDE SEQUENCE [LARGE SCALE GENOMIC DNA]</scope>
    <source>
        <strain evidence="2 3">DSM 13372</strain>
    </source>
</reference>
<organism evidence="2 3">
    <name type="scientific">Sinorhizobium kostiense</name>
    <dbReference type="NCBI Taxonomy" id="76747"/>
    <lineage>
        <taxon>Bacteria</taxon>
        <taxon>Pseudomonadati</taxon>
        <taxon>Pseudomonadota</taxon>
        <taxon>Alphaproteobacteria</taxon>
        <taxon>Hyphomicrobiales</taxon>
        <taxon>Rhizobiaceae</taxon>
        <taxon>Sinorhizobium/Ensifer group</taxon>
        <taxon>Sinorhizobium</taxon>
    </lineage>
</organism>
<evidence type="ECO:0008006" key="4">
    <source>
        <dbReference type="Google" id="ProtNLM"/>
    </source>
</evidence>
<feature type="region of interest" description="Disordered" evidence="1">
    <location>
        <begin position="1"/>
        <end position="25"/>
    </location>
</feature>
<evidence type="ECO:0000313" key="2">
    <source>
        <dbReference type="EMBL" id="MBP2237549.1"/>
    </source>
</evidence>
<comment type="caution">
    <text evidence="2">The sequence shown here is derived from an EMBL/GenBank/DDBJ whole genome shotgun (WGS) entry which is preliminary data.</text>
</comment>
<accession>A0ABS4R3V1</accession>
<dbReference type="Proteomes" id="UP000730739">
    <property type="component" value="Unassembled WGS sequence"/>
</dbReference>
<proteinExistence type="predicted"/>
<evidence type="ECO:0000256" key="1">
    <source>
        <dbReference type="SAM" id="MobiDB-lite"/>
    </source>
</evidence>
<keyword evidence="3" id="KW-1185">Reference proteome</keyword>
<evidence type="ECO:0000313" key="3">
    <source>
        <dbReference type="Proteomes" id="UP000730739"/>
    </source>
</evidence>
<gene>
    <name evidence="2" type="ORF">J2Z31_004067</name>
</gene>
<protein>
    <recommendedName>
        <fullName evidence="4">Transposase</fullName>
    </recommendedName>
</protein>
<sequence>MLFAACRAGRDRRSRGSHIPRASDTPPLRALAEARETLIKPLCSGVQRQDRQAPWRWFAPRMCECHASGRLSVQDEILDAIIGRLFCWRTF</sequence>
<dbReference type="EMBL" id="JAGILA010000005">
    <property type="protein sequence ID" value="MBP2237549.1"/>
    <property type="molecule type" value="Genomic_DNA"/>
</dbReference>